<organism evidence="2 3">
    <name type="scientific">Steinernema carpocapsae</name>
    <name type="common">Entomopathogenic nematode</name>
    <dbReference type="NCBI Taxonomy" id="34508"/>
    <lineage>
        <taxon>Eukaryota</taxon>
        <taxon>Metazoa</taxon>
        <taxon>Ecdysozoa</taxon>
        <taxon>Nematoda</taxon>
        <taxon>Chromadorea</taxon>
        <taxon>Rhabditida</taxon>
        <taxon>Tylenchina</taxon>
        <taxon>Panagrolaimomorpha</taxon>
        <taxon>Strongyloidoidea</taxon>
        <taxon>Steinernematidae</taxon>
        <taxon>Steinernema</taxon>
    </lineage>
</organism>
<evidence type="ECO:0000256" key="1">
    <source>
        <dbReference type="SAM" id="MobiDB-lite"/>
    </source>
</evidence>
<feature type="compositionally biased region" description="Acidic residues" evidence="1">
    <location>
        <begin position="141"/>
        <end position="151"/>
    </location>
</feature>
<dbReference type="Proteomes" id="UP000298663">
    <property type="component" value="Unassembled WGS sequence"/>
</dbReference>
<protein>
    <submittedName>
        <fullName evidence="2">Uncharacterized protein</fullName>
    </submittedName>
</protein>
<feature type="region of interest" description="Disordered" evidence="1">
    <location>
        <begin position="107"/>
        <end position="151"/>
    </location>
</feature>
<reference evidence="2 3" key="1">
    <citation type="journal article" date="2015" name="Genome Biol.">
        <title>Comparative genomics of Steinernema reveals deeply conserved gene regulatory networks.</title>
        <authorList>
            <person name="Dillman A.R."/>
            <person name="Macchietto M."/>
            <person name="Porter C.F."/>
            <person name="Rogers A."/>
            <person name="Williams B."/>
            <person name="Antoshechkin I."/>
            <person name="Lee M.M."/>
            <person name="Goodwin Z."/>
            <person name="Lu X."/>
            <person name="Lewis E.E."/>
            <person name="Goodrich-Blair H."/>
            <person name="Stock S.P."/>
            <person name="Adams B.J."/>
            <person name="Sternberg P.W."/>
            <person name="Mortazavi A."/>
        </authorList>
    </citation>
    <scope>NUCLEOTIDE SEQUENCE [LARGE SCALE GENOMIC DNA]</scope>
    <source>
        <strain evidence="2 3">ALL</strain>
    </source>
</reference>
<sequence length="298" mass="33975">MRIRTKRDGACIPCINGKALQKKRTKRSDYCVQCTYLQPSYNESPNIPAYGRSPNDVRRSPVPFPTDPADRVKRQAGCLPHPQCTQFKKRSKRTLGSQYCEPCPGGLHGRKKRDAKRDTCLKRQKRSRDSQESGERRGCDRDDEDDDEEEGTFSMARMKRQAYNPSGILDIVKVLSRASTGGQRGPGGCMKFPSCVLAKKRRRKRHAERLGKYHEAVAKHKEELVRHKRQFYAPDQAANCVPCPAWVTLALASARKKREAEGYDKPLKVAEEISERIRHRLVLRRSSRHSATSAEEIL</sequence>
<dbReference type="AlphaFoldDB" id="A0A4U5PJR6"/>
<proteinExistence type="predicted"/>
<reference evidence="2 3" key="2">
    <citation type="journal article" date="2019" name="G3 (Bethesda)">
        <title>Hybrid Assembly of the Genome of the Entomopathogenic Nematode Steinernema carpocapsae Identifies the X-Chromosome.</title>
        <authorList>
            <person name="Serra L."/>
            <person name="Macchietto M."/>
            <person name="Macias-Munoz A."/>
            <person name="McGill C.J."/>
            <person name="Rodriguez I.M."/>
            <person name="Rodriguez B."/>
            <person name="Murad R."/>
            <person name="Mortazavi A."/>
        </authorList>
    </citation>
    <scope>NUCLEOTIDE SEQUENCE [LARGE SCALE GENOMIC DNA]</scope>
    <source>
        <strain evidence="2 3">ALL</strain>
    </source>
</reference>
<feature type="compositionally biased region" description="Basic and acidic residues" evidence="1">
    <location>
        <begin position="115"/>
        <end position="140"/>
    </location>
</feature>
<feature type="region of interest" description="Disordered" evidence="1">
    <location>
        <begin position="43"/>
        <end position="75"/>
    </location>
</feature>
<dbReference type="STRING" id="34508.A0A4U5PJR6"/>
<keyword evidence="3" id="KW-1185">Reference proteome</keyword>
<accession>A0A4U5PJR6</accession>
<dbReference type="OrthoDB" id="5850423at2759"/>
<comment type="caution">
    <text evidence="2">The sequence shown here is derived from an EMBL/GenBank/DDBJ whole genome shotgun (WGS) entry which is preliminary data.</text>
</comment>
<dbReference type="EMBL" id="AZBU02000002">
    <property type="protein sequence ID" value="TKR96972.1"/>
    <property type="molecule type" value="Genomic_DNA"/>
</dbReference>
<name>A0A4U5PJR6_STECR</name>
<gene>
    <name evidence="2" type="ORF">L596_010909</name>
</gene>
<evidence type="ECO:0000313" key="3">
    <source>
        <dbReference type="Proteomes" id="UP000298663"/>
    </source>
</evidence>
<evidence type="ECO:0000313" key="2">
    <source>
        <dbReference type="EMBL" id="TKR96972.1"/>
    </source>
</evidence>